<gene>
    <name evidence="5" type="ORF">FHX75_111413</name>
</gene>
<dbReference type="RefSeq" id="WP_154937259.1">
    <property type="nucleotide sequence ID" value="NZ_VIXA01000001.1"/>
</dbReference>
<comment type="caution">
    <text evidence="5">The sequence shown here is derived from an EMBL/GenBank/DDBJ whole genome shotgun (WGS) entry which is preliminary data.</text>
</comment>
<dbReference type="OrthoDB" id="3588062at2"/>
<dbReference type="EMBL" id="VIXA01000001">
    <property type="protein sequence ID" value="TWG28262.1"/>
    <property type="molecule type" value="Genomic_DNA"/>
</dbReference>
<dbReference type="GO" id="GO:0006281">
    <property type="term" value="P:DNA repair"/>
    <property type="evidence" value="ECO:0007669"/>
    <property type="project" value="UniProtKB-KW"/>
</dbReference>
<reference evidence="5 6" key="1">
    <citation type="submission" date="2019-06" db="EMBL/GenBank/DDBJ databases">
        <title>Sequencing the genomes of 1000 actinobacteria strains.</title>
        <authorList>
            <person name="Klenk H.-P."/>
        </authorList>
    </citation>
    <scope>NUCLEOTIDE SEQUENCE [LARGE SCALE GENOMIC DNA]</scope>
    <source>
        <strain evidence="5 6">DSM 102131</strain>
    </source>
</reference>
<organism evidence="5 6">
    <name type="scientific">Micromonospora palomenae</name>
    <dbReference type="NCBI Taxonomy" id="1461247"/>
    <lineage>
        <taxon>Bacteria</taxon>
        <taxon>Bacillati</taxon>
        <taxon>Actinomycetota</taxon>
        <taxon>Actinomycetes</taxon>
        <taxon>Micromonosporales</taxon>
        <taxon>Micromonosporaceae</taxon>
        <taxon>Micromonospora</taxon>
    </lineage>
</organism>
<keyword evidence="1" id="KW-0227">DNA damage</keyword>
<keyword evidence="2" id="KW-0378">Hydrolase</keyword>
<proteinExistence type="predicted"/>
<accession>A0A561WWM0</accession>
<keyword evidence="2" id="KW-0067">ATP-binding</keyword>
<evidence type="ECO:0000256" key="3">
    <source>
        <dbReference type="ARBA" id="ARBA00023204"/>
    </source>
</evidence>
<keyword evidence="2" id="KW-0547">Nucleotide-binding</keyword>
<evidence type="ECO:0000313" key="5">
    <source>
        <dbReference type="EMBL" id="TWG28262.1"/>
    </source>
</evidence>
<evidence type="ECO:0000256" key="2">
    <source>
        <dbReference type="ARBA" id="ARBA00022806"/>
    </source>
</evidence>
<sequence>MVWKPGIPLRRDEPVYRVSATDAETVASAQSCPLALALKVRPKTSPDTGEWTRRRGPFVLGVLADAIQDVGLRVKHGYELWDAVRLQARRFGSQHEGVRQFFDHALTQFFEYHEAREEEVGPLRFLDGWPDLQKGPRASLFAWALLYETDTGCREIRRIRVATASNKLTPWAYVAGHIAAQYQTSIEPQRIWVTEIGLNDGIEFHLISGESPDRVEELYQSDGRDAVLATTKGEERIPGRVCGGCEYLGGCESLIPLNGFLQTDNPGPWTRSVSASDLVLYETCPSRWYMEREVHLPRVEEGSEPLLRGLATHQWLAQAHGRSKACTADELPNPADIDRLGIVGEAAVDPGDYELAYPFLRSHIDCCPLNDDSIRSLTAERTLYAFDAQADAVIATKADAFWLRGDTLIMREIKTVQVQPEADRDQIFSAYLAVAWDLVALETGFISHFGAVRGEVQLEILSPDAAVVHTYSTDDEALMRMARGRIRRLGRDWLADVQWAPTPNPGCTRCSVRRWCGIRDAWADAVATKVDAGAEDISLTS</sequence>
<dbReference type="AlphaFoldDB" id="A0A561WWM0"/>
<protein>
    <submittedName>
        <fullName evidence="5">PD-(D/E)XK nuclease superfamily protein</fullName>
    </submittedName>
</protein>
<dbReference type="GO" id="GO:0004386">
    <property type="term" value="F:helicase activity"/>
    <property type="evidence" value="ECO:0007669"/>
    <property type="project" value="UniProtKB-KW"/>
</dbReference>
<dbReference type="Pfam" id="PF12705">
    <property type="entry name" value="PDDEXK_1"/>
    <property type="match status" value="1"/>
</dbReference>
<evidence type="ECO:0000313" key="6">
    <source>
        <dbReference type="Proteomes" id="UP000319927"/>
    </source>
</evidence>
<feature type="domain" description="PD-(D/E)XK endonuclease-like" evidence="4">
    <location>
        <begin position="273"/>
        <end position="516"/>
    </location>
</feature>
<keyword evidence="6" id="KW-1185">Reference proteome</keyword>
<dbReference type="InterPro" id="IPR038726">
    <property type="entry name" value="PDDEXK_AddAB-type"/>
</dbReference>
<keyword evidence="3" id="KW-0234">DNA repair</keyword>
<evidence type="ECO:0000259" key="4">
    <source>
        <dbReference type="Pfam" id="PF12705"/>
    </source>
</evidence>
<evidence type="ECO:0000256" key="1">
    <source>
        <dbReference type="ARBA" id="ARBA00022763"/>
    </source>
</evidence>
<keyword evidence="2" id="KW-0347">Helicase</keyword>
<name>A0A561WWM0_9ACTN</name>
<dbReference type="Proteomes" id="UP000319927">
    <property type="component" value="Unassembled WGS sequence"/>
</dbReference>